<organism evidence="3 4">
    <name type="scientific">Novosphingobium fluoreni</name>
    <dbReference type="NCBI Taxonomy" id="1391222"/>
    <lineage>
        <taxon>Bacteria</taxon>
        <taxon>Pseudomonadati</taxon>
        <taxon>Pseudomonadota</taxon>
        <taxon>Alphaproteobacteria</taxon>
        <taxon>Sphingomonadales</taxon>
        <taxon>Sphingomonadaceae</taxon>
        <taxon>Novosphingobium</taxon>
    </lineage>
</organism>
<dbReference type="GO" id="GO:0003677">
    <property type="term" value="F:DNA binding"/>
    <property type="evidence" value="ECO:0007669"/>
    <property type="project" value="InterPro"/>
</dbReference>
<evidence type="ECO:0000259" key="2">
    <source>
        <dbReference type="PROSITE" id="PS50943"/>
    </source>
</evidence>
<dbReference type="RefSeq" id="WP_183618288.1">
    <property type="nucleotide sequence ID" value="NZ_JACIDY010000009.1"/>
</dbReference>
<dbReference type="SUPFAM" id="SSF47413">
    <property type="entry name" value="lambda repressor-like DNA-binding domains"/>
    <property type="match status" value="1"/>
</dbReference>
<dbReference type="Proteomes" id="UP000561459">
    <property type="component" value="Unassembled WGS sequence"/>
</dbReference>
<evidence type="ECO:0000313" key="4">
    <source>
        <dbReference type="Proteomes" id="UP000561459"/>
    </source>
</evidence>
<dbReference type="Pfam" id="PF13560">
    <property type="entry name" value="HTH_31"/>
    <property type="match status" value="1"/>
</dbReference>
<dbReference type="PROSITE" id="PS50943">
    <property type="entry name" value="HTH_CROC1"/>
    <property type="match status" value="1"/>
</dbReference>
<proteinExistence type="predicted"/>
<comment type="caution">
    <text evidence="3">The sequence shown here is derived from an EMBL/GenBank/DDBJ whole genome shotgun (WGS) entry which is preliminary data.</text>
</comment>
<dbReference type="InterPro" id="IPR010982">
    <property type="entry name" value="Lambda_DNA-bd_dom_sf"/>
</dbReference>
<dbReference type="SMART" id="SM00530">
    <property type="entry name" value="HTH_XRE"/>
    <property type="match status" value="1"/>
</dbReference>
<evidence type="ECO:0000256" key="1">
    <source>
        <dbReference type="SAM" id="MobiDB-lite"/>
    </source>
</evidence>
<dbReference type="AlphaFoldDB" id="A0A7W6C6H3"/>
<keyword evidence="4" id="KW-1185">Reference proteome</keyword>
<sequence length="96" mass="10425">MLVHTPEDIGTFIRDRRKHQKLGQAQLAALIGVNRRWVMEIEGGKPRAEIGLVMKALAALGVEIRIGTDGTADPQSNELEPVDISSIVRNARGPSS</sequence>
<accession>A0A7W6C6H3</accession>
<feature type="domain" description="HTH cro/C1-type" evidence="2">
    <location>
        <begin position="13"/>
        <end position="67"/>
    </location>
</feature>
<reference evidence="3 4" key="1">
    <citation type="submission" date="2020-08" db="EMBL/GenBank/DDBJ databases">
        <title>Genomic Encyclopedia of Type Strains, Phase IV (KMG-IV): sequencing the most valuable type-strain genomes for metagenomic binning, comparative biology and taxonomic classification.</title>
        <authorList>
            <person name="Goeker M."/>
        </authorList>
    </citation>
    <scope>NUCLEOTIDE SEQUENCE [LARGE SCALE GENOMIC DNA]</scope>
    <source>
        <strain evidence="3 4">DSM 27568</strain>
    </source>
</reference>
<dbReference type="EMBL" id="JACIDY010000009">
    <property type="protein sequence ID" value="MBB3941440.1"/>
    <property type="molecule type" value="Genomic_DNA"/>
</dbReference>
<feature type="region of interest" description="Disordered" evidence="1">
    <location>
        <begin position="69"/>
        <end position="96"/>
    </location>
</feature>
<gene>
    <name evidence="3" type="ORF">GGR39_003117</name>
</gene>
<dbReference type="Gene3D" id="1.10.260.40">
    <property type="entry name" value="lambda repressor-like DNA-binding domains"/>
    <property type="match status" value="1"/>
</dbReference>
<dbReference type="InterPro" id="IPR001387">
    <property type="entry name" value="Cro/C1-type_HTH"/>
</dbReference>
<protein>
    <submittedName>
        <fullName evidence="3">HTH-type transcriptional regulator/antitoxin HipB</fullName>
    </submittedName>
</protein>
<dbReference type="CDD" id="cd00093">
    <property type="entry name" value="HTH_XRE"/>
    <property type="match status" value="1"/>
</dbReference>
<name>A0A7W6C6H3_9SPHN</name>
<evidence type="ECO:0000313" key="3">
    <source>
        <dbReference type="EMBL" id="MBB3941440.1"/>
    </source>
</evidence>